<sequence>MSDSEAPPTKRARATCDTEEESPLDVFSKDILSNPEKYATAYSEAKPYSHGLLKGLFVDGFAEKVLDEVKHNLKAKYKESDLFRVYQSMDLANLKADDEKEANELHSTIPSIMKLRKSLYSKEWREYVESISNLPKGTLTDQVDCAINCHAKGCHLLCHDDVIGTRKISYILYFTDPAPEWVDEDGGRLELYESFEEKSIEGNDKSHCKVPGTNPVKTILPQFNSMAYFVVEPGVSFHSVQEVFCDRPRLSIQGWYHAKELPQNMEHASLSQLKKENVATESKGFEGDFTPMCCKKSEDKKSDEEQDGDEKFKLSKDDFNFLSNYINPTYLRPENITDICERFEEDSSVQLRHFFSIDIEKNISKLLQKEDLNCNIGKDKPSLDYKIGESSDWVSRGPAHTQRFLEYVGNPAKTVDGKNDTCGAILKHLKDHVLQSEAFGRLLKAYTSLGMPLGYRGRVRRFRPGLDYTIAHYGILTRQSVLDATVCFVAGNGEQSVMGMKEEITEDEEHDITWQSDDKGGFECYIAADDDDEEDEEAEGEKKKEADDEYNEDDDTKLLSVSACNNTLSLVYRDPGTMRFVKYVGIGAPSSRFDISLEYEVEDDDDDDEQNENEEDDASQDIGF</sequence>
<dbReference type="InterPro" id="IPR039558">
    <property type="entry name" value="TPA1/OFD1_N"/>
</dbReference>
<keyword evidence="7" id="KW-0408">Iron</keyword>
<evidence type="ECO:0000256" key="7">
    <source>
        <dbReference type="ARBA" id="ARBA00023004"/>
    </source>
</evidence>
<feature type="region of interest" description="Disordered" evidence="9">
    <location>
        <begin position="1"/>
        <end position="21"/>
    </location>
</feature>
<evidence type="ECO:0000256" key="2">
    <source>
        <dbReference type="ARBA" id="ARBA00007443"/>
    </source>
</evidence>
<dbReference type="InterPro" id="IPR005123">
    <property type="entry name" value="Oxoglu/Fe-dep_dioxygenase_dom"/>
</dbReference>
<gene>
    <name evidence="11" type="ORF">CTEN210_13782</name>
</gene>
<protein>
    <recommendedName>
        <fullName evidence="10">Fe2OG dioxygenase domain-containing protein</fullName>
    </recommendedName>
</protein>
<evidence type="ECO:0000256" key="8">
    <source>
        <dbReference type="ARBA" id="ARBA00047444"/>
    </source>
</evidence>
<evidence type="ECO:0000256" key="1">
    <source>
        <dbReference type="ARBA" id="ARBA00001961"/>
    </source>
</evidence>
<keyword evidence="4" id="KW-0847">Vitamin C</keyword>
<dbReference type="GO" id="GO:0031543">
    <property type="term" value="F:peptidyl-proline dioxygenase activity"/>
    <property type="evidence" value="ECO:0007669"/>
    <property type="project" value="UniProtKB-ARBA"/>
</dbReference>
<feature type="region of interest" description="Disordered" evidence="9">
    <location>
        <begin position="529"/>
        <end position="556"/>
    </location>
</feature>
<dbReference type="GO" id="GO:0005506">
    <property type="term" value="F:iron ion binding"/>
    <property type="evidence" value="ECO:0007669"/>
    <property type="project" value="InterPro"/>
</dbReference>
<reference evidence="11 12" key="1">
    <citation type="journal article" date="2021" name="Sci. Rep.">
        <title>The genome of the diatom Chaetoceros tenuissimus carries an ancient integrated fragment of an extant virus.</title>
        <authorList>
            <person name="Hongo Y."/>
            <person name="Kimura K."/>
            <person name="Takaki Y."/>
            <person name="Yoshida Y."/>
            <person name="Baba S."/>
            <person name="Kobayashi G."/>
            <person name="Nagasaki K."/>
            <person name="Hano T."/>
            <person name="Tomaru Y."/>
        </authorList>
    </citation>
    <scope>NUCLEOTIDE SEQUENCE [LARGE SCALE GENOMIC DNA]</scope>
    <source>
        <strain evidence="11 12">NIES-3715</strain>
    </source>
</reference>
<comment type="catalytic activity">
    <reaction evidence="8">
        <text>[ribosomal protein uS12]-L-proline + 2-oxoglutarate + O2 = [ribosomal protein uS12]-(3S)-3-hydroxy-L-proline + succinate + CO2</text>
        <dbReference type="Rhea" id="RHEA:54156"/>
        <dbReference type="Rhea" id="RHEA-COMP:13816"/>
        <dbReference type="Rhea" id="RHEA-COMP:13818"/>
        <dbReference type="ChEBI" id="CHEBI:15379"/>
        <dbReference type="ChEBI" id="CHEBI:16526"/>
        <dbReference type="ChEBI" id="CHEBI:16810"/>
        <dbReference type="ChEBI" id="CHEBI:30031"/>
        <dbReference type="ChEBI" id="CHEBI:50342"/>
        <dbReference type="ChEBI" id="CHEBI:85428"/>
    </reaction>
</comment>
<dbReference type="Gene3D" id="3.60.130.20">
    <property type="entry name" value="Oxoglutarate/iron-dependent oxygenase, C-terminal degradation domain"/>
    <property type="match status" value="1"/>
</dbReference>
<dbReference type="EMBL" id="BLLK01000058">
    <property type="protein sequence ID" value="GFH57306.1"/>
    <property type="molecule type" value="Genomic_DNA"/>
</dbReference>
<dbReference type="Proteomes" id="UP001054902">
    <property type="component" value="Unassembled WGS sequence"/>
</dbReference>
<comment type="cofactor">
    <cofactor evidence="1">
        <name>L-ascorbate</name>
        <dbReference type="ChEBI" id="CHEBI:38290"/>
    </cofactor>
</comment>
<dbReference type="Gene3D" id="2.60.120.620">
    <property type="entry name" value="q2cbj1_9rhob like domain"/>
    <property type="match status" value="1"/>
</dbReference>
<feature type="region of interest" description="Disordered" evidence="9">
    <location>
        <begin position="600"/>
        <end position="624"/>
    </location>
</feature>
<evidence type="ECO:0000313" key="12">
    <source>
        <dbReference type="Proteomes" id="UP001054902"/>
    </source>
</evidence>
<evidence type="ECO:0000256" key="3">
    <source>
        <dbReference type="ARBA" id="ARBA00022723"/>
    </source>
</evidence>
<dbReference type="PANTHER" id="PTHR12117">
    <property type="entry name" value="HISTONE ACETYLTRANSFERASE COMPLEX"/>
    <property type="match status" value="1"/>
</dbReference>
<dbReference type="PANTHER" id="PTHR12117:SF0">
    <property type="entry name" value="PROLYL 3-HYDROXYLASE OGFOD1"/>
    <property type="match status" value="1"/>
</dbReference>
<comment type="similarity">
    <text evidence="2">Belongs to the TPA1 family.</text>
</comment>
<evidence type="ECO:0000256" key="6">
    <source>
        <dbReference type="ARBA" id="ARBA00023002"/>
    </source>
</evidence>
<dbReference type="InterPro" id="IPR043044">
    <property type="entry name" value="TPA1/Ofd1_C"/>
</dbReference>
<dbReference type="Pfam" id="PF13661">
    <property type="entry name" value="2OG-FeII_Oxy_4"/>
    <property type="match status" value="1"/>
</dbReference>
<dbReference type="GO" id="GO:0031418">
    <property type="term" value="F:L-ascorbic acid binding"/>
    <property type="evidence" value="ECO:0007669"/>
    <property type="project" value="UniProtKB-KW"/>
</dbReference>
<dbReference type="AlphaFoldDB" id="A0AAD3D5Z0"/>
<feature type="compositionally biased region" description="Acidic residues" evidence="9">
    <location>
        <begin position="529"/>
        <end position="539"/>
    </location>
</feature>
<feature type="domain" description="Fe2OG dioxygenase" evidence="10">
    <location>
        <begin position="139"/>
        <end position="258"/>
    </location>
</feature>
<proteinExistence type="inferred from homology"/>
<evidence type="ECO:0000313" key="11">
    <source>
        <dbReference type="EMBL" id="GFH57306.1"/>
    </source>
</evidence>
<evidence type="ECO:0000256" key="5">
    <source>
        <dbReference type="ARBA" id="ARBA00022964"/>
    </source>
</evidence>
<organism evidence="11 12">
    <name type="scientific">Chaetoceros tenuissimus</name>
    <dbReference type="NCBI Taxonomy" id="426638"/>
    <lineage>
        <taxon>Eukaryota</taxon>
        <taxon>Sar</taxon>
        <taxon>Stramenopiles</taxon>
        <taxon>Ochrophyta</taxon>
        <taxon>Bacillariophyta</taxon>
        <taxon>Coscinodiscophyceae</taxon>
        <taxon>Chaetocerotophycidae</taxon>
        <taxon>Chaetocerotales</taxon>
        <taxon>Chaetocerotaceae</taxon>
        <taxon>Chaetoceros</taxon>
    </lineage>
</organism>
<evidence type="ECO:0000256" key="4">
    <source>
        <dbReference type="ARBA" id="ARBA00022896"/>
    </source>
</evidence>
<dbReference type="Pfam" id="PF10637">
    <property type="entry name" value="Ofd1_CTDD"/>
    <property type="match status" value="1"/>
</dbReference>
<keyword evidence="6" id="KW-0560">Oxidoreductase</keyword>
<dbReference type="InterPro" id="IPR051842">
    <property type="entry name" value="uS12_prolyl_hydroxylase"/>
</dbReference>
<dbReference type="InterPro" id="IPR019601">
    <property type="entry name" value="Oxoglutarate/Fe-dep_Oase_C"/>
</dbReference>
<accession>A0AAD3D5Z0</accession>
<evidence type="ECO:0000259" key="10">
    <source>
        <dbReference type="PROSITE" id="PS51471"/>
    </source>
</evidence>
<comment type="caution">
    <text evidence="11">The sequence shown here is derived from an EMBL/GenBank/DDBJ whole genome shotgun (WGS) entry which is preliminary data.</text>
</comment>
<keyword evidence="3" id="KW-0479">Metal-binding</keyword>
<keyword evidence="12" id="KW-1185">Reference proteome</keyword>
<evidence type="ECO:0000256" key="9">
    <source>
        <dbReference type="SAM" id="MobiDB-lite"/>
    </source>
</evidence>
<dbReference type="SMART" id="SM00702">
    <property type="entry name" value="P4Hc"/>
    <property type="match status" value="1"/>
</dbReference>
<dbReference type="PROSITE" id="PS51471">
    <property type="entry name" value="FE2OG_OXY"/>
    <property type="match status" value="1"/>
</dbReference>
<keyword evidence="5" id="KW-0223">Dioxygenase</keyword>
<dbReference type="InterPro" id="IPR006620">
    <property type="entry name" value="Pro_4_hyd_alph"/>
</dbReference>
<name>A0AAD3D5Z0_9STRA</name>